<feature type="region of interest" description="Disordered" evidence="6">
    <location>
        <begin position="1129"/>
        <end position="1161"/>
    </location>
</feature>
<keyword evidence="5" id="KW-0472">Membrane</keyword>
<dbReference type="PANTHER" id="PTHR10809:SF6">
    <property type="entry name" value="AT11025P-RELATED"/>
    <property type="match status" value="1"/>
</dbReference>
<dbReference type="STRING" id="1202772.A0A1V9YKM2"/>
<evidence type="ECO:0000259" key="7">
    <source>
        <dbReference type="PROSITE" id="PS50202"/>
    </source>
</evidence>
<dbReference type="PROSITE" id="PS50202">
    <property type="entry name" value="MSP"/>
    <property type="match status" value="2"/>
</dbReference>
<dbReference type="Pfam" id="PF00635">
    <property type="entry name" value="Motile_Sperm"/>
    <property type="match status" value="2"/>
</dbReference>
<keyword evidence="3" id="KW-0812">Transmembrane</keyword>
<name>A0A1V9YKM2_ACHHY</name>
<feature type="region of interest" description="Disordered" evidence="6">
    <location>
        <begin position="829"/>
        <end position="850"/>
    </location>
</feature>
<feature type="region of interest" description="Disordered" evidence="6">
    <location>
        <begin position="231"/>
        <end position="255"/>
    </location>
</feature>
<dbReference type="GO" id="GO:0090158">
    <property type="term" value="P:endoplasmic reticulum membrane organization"/>
    <property type="evidence" value="ECO:0007669"/>
    <property type="project" value="TreeGrafter"/>
</dbReference>
<dbReference type="AlphaFoldDB" id="A0A1V9YKM2"/>
<feature type="region of interest" description="Disordered" evidence="6">
    <location>
        <begin position="495"/>
        <end position="559"/>
    </location>
</feature>
<feature type="domain" description="MSP" evidence="7">
    <location>
        <begin position="958"/>
        <end position="1094"/>
    </location>
</feature>
<evidence type="ECO:0000256" key="3">
    <source>
        <dbReference type="ARBA" id="ARBA00022692"/>
    </source>
</evidence>
<sequence length="1161" mass="124603">MSPQYAPSLGTPVAIDIDAPVNSPVAFEPADLVVFRLEGHGGKHFRHVTMRNLHGMAPVVFSVKTLNPERYFIKPSKGTIGPGETIQIKIELRQALYDEVALRQTQDKEVLVTDRLLIQTGTPSTDASEGACRESLAFRDKEKSPAKDHAWTTAWRALTPRDIVSKNFLMRFESSIEFSSHTPHVLLHSGVSVLSQTSAFSVDPPPSETTLAPSHFLASIDDSAPLPLPAPAKSVPVTAKPAPKTPVNDKPLPSQVASSSRAKLDRSGLVVAITPSADVLPFKVPPHDSEVGSCDVCIENRCTKVVAYTVRIESKFKCKAVPYKVGWLDGPDKTNVRLELAPSLHREMLARLRSHDASPMPQFKVRVQCMELELDEIAALTACATYDATIEQLKELWHRAPDLKKKVLVHKYVTSFALDLSPVPIDRLSDDDGHGPEGRASEVSECASFQTAFTRAPPMRPIMTPLEHLQYQRSLNQHLLPRNTIDDFRDTLFDDMLPPEPDAGPTLEGVKEGDDEDATSSHLSVPPERPFATSVDATRPRPPSPLRRRPSASVGDRPLPVATTKIDLLAPANEEGTDTFEPLPVSLARPTECDGRTSTLACRDTVALAEQLPPAPSLEVSGSPRASAVRFSLDDIDVLASKYMAPPAKAKAAPLTLVAPPPTVAAPIVRPPAPLAPPLEWAPASPREQALASPVVAVAINMSSPRSSMHVLVADRGEPRDSETSNTVDNAFASFMGPLSPVAAVALHDPLPAAAPDAVFEETFDDAVVTAAATDEAVEDVAMLTAVSAAPETAAASPKATPVAAPEATSEPAPVVPPVAVSEPDLVADAPVESGDAGSSSPSNASKAHTIDDANTGFSILTFPEAAGDGAGVAAVAEPEPARQGSGRSFFPKAILKSFAFKETPDETMPLEIPDEAWIRQSEFDNRQPEAPPKKMKSFLRAFEKNYAGPAPVPASGLVSLTPQTLLYHLDVGKKPTGRVTLQNLSSHCVAFKIKTAQPQRYKVRPNQGYLEPSMSFAIDINLHQAAYDELMCCSNVELGDVRDCLLVETTAVPNKKTVQSLKAAADAHSLLKLLWANTDRKAIHASRLFCEYAFDDSQYHSFSSTNTGASFLQNKDSVASSAGPRLDRIESIGDLGDSGATPPPSPRRPAKAPVVLRDEF</sequence>
<keyword evidence="9" id="KW-1185">Reference proteome</keyword>
<dbReference type="OrthoDB" id="75724at2759"/>
<proteinExistence type="inferred from homology"/>
<feature type="domain" description="MSP" evidence="7">
    <location>
        <begin position="24"/>
        <end position="173"/>
    </location>
</feature>
<evidence type="ECO:0000313" key="9">
    <source>
        <dbReference type="Proteomes" id="UP000243579"/>
    </source>
</evidence>
<dbReference type="Gene3D" id="2.60.40.10">
    <property type="entry name" value="Immunoglobulins"/>
    <property type="match status" value="2"/>
</dbReference>
<dbReference type="SUPFAM" id="SSF49354">
    <property type="entry name" value="PapD-like"/>
    <property type="match status" value="2"/>
</dbReference>
<keyword evidence="4" id="KW-1133">Transmembrane helix</keyword>
<evidence type="ECO:0000313" key="8">
    <source>
        <dbReference type="EMBL" id="OQR86216.1"/>
    </source>
</evidence>
<comment type="caution">
    <text evidence="8">The sequence shown here is derived from an EMBL/GenBank/DDBJ whole genome shotgun (WGS) entry which is preliminary data.</text>
</comment>
<evidence type="ECO:0000256" key="2">
    <source>
        <dbReference type="ARBA" id="ARBA00008932"/>
    </source>
</evidence>
<reference evidence="8 9" key="1">
    <citation type="journal article" date="2014" name="Genome Biol. Evol.">
        <title>The secreted proteins of Achlya hypogyna and Thraustotheca clavata identify the ancestral oomycete secretome and reveal gene acquisitions by horizontal gene transfer.</title>
        <authorList>
            <person name="Misner I."/>
            <person name="Blouin N."/>
            <person name="Leonard G."/>
            <person name="Richards T.A."/>
            <person name="Lane C.E."/>
        </authorList>
    </citation>
    <scope>NUCLEOTIDE SEQUENCE [LARGE SCALE GENOMIC DNA]</scope>
    <source>
        <strain evidence="8 9">ATCC 48635</strain>
    </source>
</reference>
<evidence type="ECO:0000256" key="1">
    <source>
        <dbReference type="ARBA" id="ARBA00004211"/>
    </source>
</evidence>
<comment type="similarity">
    <text evidence="2">Belongs to the VAMP-associated protein (VAP) (TC 9.B.17) family.</text>
</comment>
<dbReference type="GO" id="GO:0005789">
    <property type="term" value="C:endoplasmic reticulum membrane"/>
    <property type="evidence" value="ECO:0007669"/>
    <property type="project" value="InterPro"/>
</dbReference>
<dbReference type="GO" id="GO:0005886">
    <property type="term" value="C:plasma membrane"/>
    <property type="evidence" value="ECO:0007669"/>
    <property type="project" value="TreeGrafter"/>
</dbReference>
<comment type="subcellular location">
    <subcellularLocation>
        <location evidence="1">Membrane</location>
        <topology evidence="1">Single-pass type IV membrane protein</topology>
    </subcellularLocation>
</comment>
<evidence type="ECO:0000256" key="4">
    <source>
        <dbReference type="ARBA" id="ARBA00022989"/>
    </source>
</evidence>
<evidence type="ECO:0000256" key="5">
    <source>
        <dbReference type="ARBA" id="ARBA00023136"/>
    </source>
</evidence>
<protein>
    <recommendedName>
        <fullName evidence="7">MSP domain-containing protein</fullName>
    </recommendedName>
</protein>
<dbReference type="Proteomes" id="UP000243579">
    <property type="component" value="Unassembled WGS sequence"/>
</dbReference>
<dbReference type="InterPro" id="IPR013783">
    <property type="entry name" value="Ig-like_fold"/>
</dbReference>
<gene>
    <name evidence="8" type="ORF">ACHHYP_10845</name>
</gene>
<dbReference type="GO" id="GO:0061817">
    <property type="term" value="P:endoplasmic reticulum-plasma membrane tethering"/>
    <property type="evidence" value="ECO:0007669"/>
    <property type="project" value="TreeGrafter"/>
</dbReference>
<dbReference type="InterPro" id="IPR008962">
    <property type="entry name" value="PapD-like_sf"/>
</dbReference>
<feature type="region of interest" description="Disordered" evidence="6">
    <location>
        <begin position="791"/>
        <end position="816"/>
    </location>
</feature>
<dbReference type="EMBL" id="JNBR01001524">
    <property type="protein sequence ID" value="OQR86216.1"/>
    <property type="molecule type" value="Genomic_DNA"/>
</dbReference>
<evidence type="ECO:0000256" key="6">
    <source>
        <dbReference type="SAM" id="MobiDB-lite"/>
    </source>
</evidence>
<feature type="compositionally biased region" description="Polar residues" evidence="6">
    <location>
        <begin position="837"/>
        <end position="847"/>
    </location>
</feature>
<dbReference type="InterPro" id="IPR000535">
    <property type="entry name" value="MSP_dom"/>
</dbReference>
<accession>A0A1V9YKM2</accession>
<dbReference type="PANTHER" id="PTHR10809">
    <property type="entry name" value="VESICLE-ASSOCIATED MEMBRANE PROTEIN-ASSOCIATED PROTEIN"/>
    <property type="match status" value="1"/>
</dbReference>
<organism evidence="8 9">
    <name type="scientific">Achlya hypogyna</name>
    <name type="common">Oomycete</name>
    <name type="synonym">Protoachlya hypogyna</name>
    <dbReference type="NCBI Taxonomy" id="1202772"/>
    <lineage>
        <taxon>Eukaryota</taxon>
        <taxon>Sar</taxon>
        <taxon>Stramenopiles</taxon>
        <taxon>Oomycota</taxon>
        <taxon>Saprolegniomycetes</taxon>
        <taxon>Saprolegniales</taxon>
        <taxon>Achlyaceae</taxon>
        <taxon>Achlya</taxon>
    </lineage>
</organism>
<dbReference type="InterPro" id="IPR016763">
    <property type="entry name" value="VAP"/>
</dbReference>